<dbReference type="PROSITE" id="PS51257">
    <property type="entry name" value="PROKAR_LIPOPROTEIN"/>
    <property type="match status" value="1"/>
</dbReference>
<gene>
    <name evidence="2" type="ORF">BOTBODRAFT_459884</name>
</gene>
<dbReference type="EMBL" id="KL198060">
    <property type="protein sequence ID" value="KDQ11179.1"/>
    <property type="molecule type" value="Genomic_DNA"/>
</dbReference>
<dbReference type="OrthoDB" id="3270854at2759"/>
<dbReference type="STRING" id="930990.A0A067M6I2"/>
<accession>A0A067M6I2</accession>
<feature type="compositionally biased region" description="Basic and acidic residues" evidence="1">
    <location>
        <begin position="456"/>
        <end position="469"/>
    </location>
</feature>
<protein>
    <submittedName>
        <fullName evidence="2">Uncharacterized protein</fullName>
    </submittedName>
</protein>
<feature type="compositionally biased region" description="Basic and acidic residues" evidence="1">
    <location>
        <begin position="481"/>
        <end position="490"/>
    </location>
</feature>
<evidence type="ECO:0000313" key="2">
    <source>
        <dbReference type="EMBL" id="KDQ11179.1"/>
    </source>
</evidence>
<name>A0A067M6I2_BOTB1</name>
<feature type="compositionally biased region" description="Low complexity" evidence="1">
    <location>
        <begin position="436"/>
        <end position="448"/>
    </location>
</feature>
<feature type="region of interest" description="Disordered" evidence="1">
    <location>
        <begin position="272"/>
        <end position="493"/>
    </location>
</feature>
<feature type="compositionally biased region" description="Basic and acidic residues" evidence="1">
    <location>
        <begin position="311"/>
        <end position="323"/>
    </location>
</feature>
<keyword evidence="3" id="KW-1185">Reference proteome</keyword>
<feature type="region of interest" description="Disordered" evidence="1">
    <location>
        <begin position="523"/>
        <end position="710"/>
    </location>
</feature>
<feature type="compositionally biased region" description="Pro residues" evidence="1">
    <location>
        <begin position="100"/>
        <end position="110"/>
    </location>
</feature>
<proteinExistence type="predicted"/>
<feature type="compositionally biased region" description="Polar residues" evidence="1">
    <location>
        <begin position="571"/>
        <end position="590"/>
    </location>
</feature>
<feature type="compositionally biased region" description="Basic and acidic residues" evidence="1">
    <location>
        <begin position="348"/>
        <end position="367"/>
    </location>
</feature>
<dbReference type="Proteomes" id="UP000027195">
    <property type="component" value="Unassembled WGS sequence"/>
</dbReference>
<sequence length="710" mass="76499">MHRMYPFFSTRIKQRMSEILATLAGTFTTCACGAKARDCAFAQMAKFVNSAPLTPSEQEKGSDMADGSEDGTPIDLGPTVGKRRQRLSAKLPNSCVGPQDQPPLPEPSSPLPHASSDPQTSFPIERNPVGTGSLVDTIAVHNADSAAPHLPVSSPDTHGDDVSVNDLSLEEKPRSSNGDLEERLPPRLRKNWIRKAALDRDIVVPPNPPVLTEPSTSCTPSIDAFLAIPIPHSPPYKAMSMNDKQFAGLSTPPIPPPSDETLLDIPLPSTLPMQIDDLATPAPPAEPDAHADTATDSTTPLAVRCPSPESVPRENPESLKPVEDLPSITPRPPTPPSLPAAPTVRRISLKDYTKRRRAATEKNHLTERGGPSLSPEVGVGPLPPVAEHSPDPNNAEYDINPHTPKGPLVSWVDVGRFQDKQPPHSTSTASPEPICPSSSPVVLPSHLPALQSDTPTDLKHSTAEVDPVYHGDSISPVSEGSLEHKGDREGSFVQDPCQAEASPIASPHEVVVVEPLHGCENKADLSQSQRMMPLDDKVNIGSLPNNSPTLQEDGEILTASPALPPEKHQPADQTTGLRERQFSISSNPDSCPTGPRDRHSTLPTHPRSFIPTSPRSIPGSPPRYSPPSNAHPRRPYPSGSQSRALHPLPNPPPRPLPIAPRSWYGPGPPGRGPPPGPRGAPNSWERDRDVWRDRDRDRDSRGWRGRGRGW</sequence>
<feature type="compositionally biased region" description="Pro residues" evidence="1">
    <location>
        <begin position="648"/>
        <end position="658"/>
    </location>
</feature>
<feature type="region of interest" description="Disordered" evidence="1">
    <location>
        <begin position="146"/>
        <end position="182"/>
    </location>
</feature>
<evidence type="ECO:0000313" key="3">
    <source>
        <dbReference type="Proteomes" id="UP000027195"/>
    </source>
</evidence>
<feature type="compositionally biased region" description="Basic and acidic residues" evidence="1">
    <location>
        <begin position="169"/>
        <end position="182"/>
    </location>
</feature>
<feature type="region of interest" description="Disordered" evidence="1">
    <location>
        <begin position="52"/>
        <end position="79"/>
    </location>
</feature>
<dbReference type="InParanoid" id="A0A067M6I2"/>
<dbReference type="HOGENOM" id="CLU_388816_0_0_1"/>
<dbReference type="AlphaFoldDB" id="A0A067M6I2"/>
<feature type="compositionally biased region" description="Basic and acidic residues" evidence="1">
    <location>
        <begin position="684"/>
        <end position="702"/>
    </location>
</feature>
<feature type="region of interest" description="Disordered" evidence="1">
    <location>
        <begin position="92"/>
        <end position="130"/>
    </location>
</feature>
<reference evidence="3" key="1">
    <citation type="journal article" date="2014" name="Proc. Natl. Acad. Sci. U.S.A.">
        <title>Extensive sampling of basidiomycete genomes demonstrates inadequacy of the white-rot/brown-rot paradigm for wood decay fungi.</title>
        <authorList>
            <person name="Riley R."/>
            <person name="Salamov A.A."/>
            <person name="Brown D.W."/>
            <person name="Nagy L.G."/>
            <person name="Floudas D."/>
            <person name="Held B.W."/>
            <person name="Levasseur A."/>
            <person name="Lombard V."/>
            <person name="Morin E."/>
            <person name="Otillar R."/>
            <person name="Lindquist E.A."/>
            <person name="Sun H."/>
            <person name="LaButti K.M."/>
            <person name="Schmutz J."/>
            <person name="Jabbour D."/>
            <person name="Luo H."/>
            <person name="Baker S.E."/>
            <person name="Pisabarro A.G."/>
            <person name="Walton J.D."/>
            <person name="Blanchette R.A."/>
            <person name="Henrissat B."/>
            <person name="Martin F."/>
            <person name="Cullen D."/>
            <person name="Hibbett D.S."/>
            <person name="Grigoriev I.V."/>
        </authorList>
    </citation>
    <scope>NUCLEOTIDE SEQUENCE [LARGE SCALE GENOMIC DNA]</scope>
    <source>
        <strain evidence="3">FD-172 SS1</strain>
    </source>
</reference>
<feature type="compositionally biased region" description="Pro residues" evidence="1">
    <location>
        <begin position="666"/>
        <end position="678"/>
    </location>
</feature>
<feature type="compositionally biased region" description="Pro residues" evidence="1">
    <location>
        <begin position="329"/>
        <end position="339"/>
    </location>
</feature>
<organism evidence="2 3">
    <name type="scientific">Botryobasidium botryosum (strain FD-172 SS1)</name>
    <dbReference type="NCBI Taxonomy" id="930990"/>
    <lineage>
        <taxon>Eukaryota</taxon>
        <taxon>Fungi</taxon>
        <taxon>Dikarya</taxon>
        <taxon>Basidiomycota</taxon>
        <taxon>Agaricomycotina</taxon>
        <taxon>Agaricomycetes</taxon>
        <taxon>Cantharellales</taxon>
        <taxon>Botryobasidiaceae</taxon>
        <taxon>Botryobasidium</taxon>
    </lineage>
</organism>
<evidence type="ECO:0000256" key="1">
    <source>
        <dbReference type="SAM" id="MobiDB-lite"/>
    </source>
</evidence>